<feature type="non-terminal residue" evidence="1">
    <location>
        <position position="88"/>
    </location>
</feature>
<proteinExistence type="predicted"/>
<evidence type="ECO:0000313" key="2">
    <source>
        <dbReference type="Proteomes" id="UP001432322"/>
    </source>
</evidence>
<reference evidence="1" key="1">
    <citation type="submission" date="2023-10" db="EMBL/GenBank/DDBJ databases">
        <title>Genome assembly of Pristionchus species.</title>
        <authorList>
            <person name="Yoshida K."/>
            <person name="Sommer R.J."/>
        </authorList>
    </citation>
    <scope>NUCLEOTIDE SEQUENCE</scope>
    <source>
        <strain evidence="1">RS5133</strain>
    </source>
</reference>
<protein>
    <submittedName>
        <fullName evidence="1">Uncharacterized protein</fullName>
    </submittedName>
</protein>
<sequence length="88" mass="9978">RLGASRRLSRSLQTDEHDHIGFALLRREWSNARIEQLQQLLEHGLLDESSLVDAARHLVKANNSLHIVLQLRDETDVHVGLDEGSAHL</sequence>
<dbReference type="AlphaFoldDB" id="A0AAV5VKU3"/>
<accession>A0AAV5VKU3</accession>
<organism evidence="1 2">
    <name type="scientific">Pristionchus fissidentatus</name>
    <dbReference type="NCBI Taxonomy" id="1538716"/>
    <lineage>
        <taxon>Eukaryota</taxon>
        <taxon>Metazoa</taxon>
        <taxon>Ecdysozoa</taxon>
        <taxon>Nematoda</taxon>
        <taxon>Chromadorea</taxon>
        <taxon>Rhabditida</taxon>
        <taxon>Rhabditina</taxon>
        <taxon>Diplogasteromorpha</taxon>
        <taxon>Diplogasteroidea</taxon>
        <taxon>Neodiplogasteridae</taxon>
        <taxon>Pristionchus</taxon>
    </lineage>
</organism>
<name>A0AAV5VKU3_9BILA</name>
<gene>
    <name evidence="1" type="ORF">PFISCL1PPCAC_11552</name>
</gene>
<feature type="non-terminal residue" evidence="1">
    <location>
        <position position="1"/>
    </location>
</feature>
<evidence type="ECO:0000313" key="1">
    <source>
        <dbReference type="EMBL" id="GMT20255.1"/>
    </source>
</evidence>
<keyword evidence="2" id="KW-1185">Reference proteome</keyword>
<dbReference type="Proteomes" id="UP001432322">
    <property type="component" value="Unassembled WGS sequence"/>
</dbReference>
<comment type="caution">
    <text evidence="1">The sequence shown here is derived from an EMBL/GenBank/DDBJ whole genome shotgun (WGS) entry which is preliminary data.</text>
</comment>
<dbReference type="EMBL" id="BTSY01000003">
    <property type="protein sequence ID" value="GMT20255.1"/>
    <property type="molecule type" value="Genomic_DNA"/>
</dbReference>